<dbReference type="SMART" id="SM00886">
    <property type="entry name" value="Dabb"/>
    <property type="match status" value="1"/>
</dbReference>
<dbReference type="InterPro" id="IPR013097">
    <property type="entry name" value="Dabb"/>
</dbReference>
<dbReference type="Pfam" id="PF07876">
    <property type="entry name" value="Dabb"/>
    <property type="match status" value="1"/>
</dbReference>
<gene>
    <name evidence="2" type="ORF">BP6252_11138</name>
</gene>
<evidence type="ECO:0000313" key="2">
    <source>
        <dbReference type="EMBL" id="RDW63593.1"/>
    </source>
</evidence>
<dbReference type="Proteomes" id="UP000256645">
    <property type="component" value="Unassembled WGS sequence"/>
</dbReference>
<dbReference type="Gene3D" id="3.30.70.100">
    <property type="match status" value="1"/>
</dbReference>
<evidence type="ECO:0000259" key="1">
    <source>
        <dbReference type="PROSITE" id="PS51502"/>
    </source>
</evidence>
<accession>A0A3D8QP43</accession>
<reference evidence="2 3" key="1">
    <citation type="journal article" date="2018" name="IMA Fungus">
        <title>IMA Genome-F 9: Draft genome sequence of Annulohypoxylon stygium, Aspergillus mulundensis, Berkeleyomyces basicola (syn. Thielaviopsis basicola), Ceratocystis smalleyi, two Cercospora beticola strains, Coleophoma cylindrospora, Fusarium fracticaudum, Phialophora cf. hyalina, and Morchella septimelata.</title>
        <authorList>
            <person name="Wingfield B.D."/>
            <person name="Bills G.F."/>
            <person name="Dong Y."/>
            <person name="Huang W."/>
            <person name="Nel W.J."/>
            <person name="Swalarsk-Parry B.S."/>
            <person name="Vaghefi N."/>
            <person name="Wilken P.M."/>
            <person name="An Z."/>
            <person name="de Beer Z.W."/>
            <person name="De Vos L."/>
            <person name="Chen L."/>
            <person name="Duong T.A."/>
            <person name="Gao Y."/>
            <person name="Hammerbacher A."/>
            <person name="Kikkert J.R."/>
            <person name="Li Y."/>
            <person name="Li H."/>
            <person name="Li K."/>
            <person name="Li Q."/>
            <person name="Liu X."/>
            <person name="Ma X."/>
            <person name="Naidoo K."/>
            <person name="Pethybridge S.J."/>
            <person name="Sun J."/>
            <person name="Steenkamp E.T."/>
            <person name="van der Nest M.A."/>
            <person name="van Wyk S."/>
            <person name="Wingfield M.J."/>
            <person name="Xiong C."/>
            <person name="Yue Q."/>
            <person name="Zhang X."/>
        </authorList>
    </citation>
    <scope>NUCLEOTIDE SEQUENCE [LARGE SCALE GENOMIC DNA]</scope>
    <source>
        <strain evidence="2 3">BP6252</strain>
    </source>
</reference>
<name>A0A3D8QP43_9HELO</name>
<sequence>MSPTKPIRRVTLFKIPAVEDQQKVLAIYKEMPDKAKRDGQPYILSLAAGPTFEDQRNQGYTIAVISIFSSEDDMKYYDDECEAHAALKKVAKPLLQGVMMVYFESIFD</sequence>
<dbReference type="PROSITE" id="PS51502">
    <property type="entry name" value="S_R_A_B_BARREL"/>
    <property type="match status" value="1"/>
</dbReference>
<proteinExistence type="predicted"/>
<keyword evidence="3" id="KW-1185">Reference proteome</keyword>
<feature type="domain" description="Stress-response A/B barrel" evidence="1">
    <location>
        <begin position="7"/>
        <end position="103"/>
    </location>
</feature>
<evidence type="ECO:0000313" key="3">
    <source>
        <dbReference type="Proteomes" id="UP000256645"/>
    </source>
</evidence>
<protein>
    <recommendedName>
        <fullName evidence="1">Stress-response A/B barrel domain-containing protein</fullName>
    </recommendedName>
</protein>
<dbReference type="EMBL" id="PDLM01000013">
    <property type="protein sequence ID" value="RDW63593.1"/>
    <property type="molecule type" value="Genomic_DNA"/>
</dbReference>
<dbReference type="SUPFAM" id="SSF54909">
    <property type="entry name" value="Dimeric alpha+beta barrel"/>
    <property type="match status" value="1"/>
</dbReference>
<dbReference type="OrthoDB" id="3830014at2759"/>
<dbReference type="AlphaFoldDB" id="A0A3D8QP43"/>
<comment type="caution">
    <text evidence="2">The sequence shown here is derived from an EMBL/GenBank/DDBJ whole genome shotgun (WGS) entry which is preliminary data.</text>
</comment>
<dbReference type="InterPro" id="IPR011008">
    <property type="entry name" value="Dimeric_a/b-barrel"/>
</dbReference>
<organism evidence="2 3">
    <name type="scientific">Coleophoma cylindrospora</name>
    <dbReference type="NCBI Taxonomy" id="1849047"/>
    <lineage>
        <taxon>Eukaryota</taxon>
        <taxon>Fungi</taxon>
        <taxon>Dikarya</taxon>
        <taxon>Ascomycota</taxon>
        <taxon>Pezizomycotina</taxon>
        <taxon>Leotiomycetes</taxon>
        <taxon>Helotiales</taxon>
        <taxon>Dermateaceae</taxon>
        <taxon>Coleophoma</taxon>
    </lineage>
</organism>